<comment type="caution">
    <text evidence="2">The sequence shown here is derived from an EMBL/GenBank/DDBJ whole genome shotgun (WGS) entry which is preliminary data.</text>
</comment>
<sequence length="115" mass="13893">MGVTRRSHELQPIRVEEIPEFNYADFEMSDEENRRTSESVEVQTSRSRRNKERRAERKLRWSPDDLESDGLKVHRNMGARKWRRVENARSLLDWADREDICEDFSDIFPRTYTAF</sequence>
<gene>
    <name evidence="2" type="ORF">CAUJ_LOCUS12590</name>
</gene>
<evidence type="ECO:0000313" key="3">
    <source>
        <dbReference type="Proteomes" id="UP000835052"/>
    </source>
</evidence>
<feature type="region of interest" description="Disordered" evidence="1">
    <location>
        <begin position="26"/>
        <end position="59"/>
    </location>
</feature>
<organism evidence="2 3">
    <name type="scientific">Caenorhabditis auriculariae</name>
    <dbReference type="NCBI Taxonomy" id="2777116"/>
    <lineage>
        <taxon>Eukaryota</taxon>
        <taxon>Metazoa</taxon>
        <taxon>Ecdysozoa</taxon>
        <taxon>Nematoda</taxon>
        <taxon>Chromadorea</taxon>
        <taxon>Rhabditida</taxon>
        <taxon>Rhabditina</taxon>
        <taxon>Rhabditomorpha</taxon>
        <taxon>Rhabditoidea</taxon>
        <taxon>Rhabditidae</taxon>
        <taxon>Peloderinae</taxon>
        <taxon>Caenorhabditis</taxon>
    </lineage>
</organism>
<accession>A0A8S1HR59</accession>
<protein>
    <submittedName>
        <fullName evidence="2">Uncharacterized protein</fullName>
    </submittedName>
</protein>
<evidence type="ECO:0000313" key="2">
    <source>
        <dbReference type="EMBL" id="CAD6196677.1"/>
    </source>
</evidence>
<evidence type="ECO:0000256" key="1">
    <source>
        <dbReference type="SAM" id="MobiDB-lite"/>
    </source>
</evidence>
<dbReference type="OrthoDB" id="75169at2759"/>
<name>A0A8S1HR59_9PELO</name>
<dbReference type="EMBL" id="CAJGYM010000077">
    <property type="protein sequence ID" value="CAD6196677.1"/>
    <property type="molecule type" value="Genomic_DNA"/>
</dbReference>
<keyword evidence="3" id="KW-1185">Reference proteome</keyword>
<dbReference type="AlphaFoldDB" id="A0A8S1HR59"/>
<dbReference type="Proteomes" id="UP000835052">
    <property type="component" value="Unassembled WGS sequence"/>
</dbReference>
<reference evidence="2" key="1">
    <citation type="submission" date="2020-10" db="EMBL/GenBank/DDBJ databases">
        <authorList>
            <person name="Kikuchi T."/>
        </authorList>
    </citation>
    <scope>NUCLEOTIDE SEQUENCE</scope>
    <source>
        <strain evidence="2">NKZ352</strain>
    </source>
</reference>
<proteinExistence type="predicted"/>